<proteinExistence type="predicted"/>
<gene>
    <name evidence="2" type="ORF">PRUB_a0238</name>
</gene>
<evidence type="ECO:0000256" key="1">
    <source>
        <dbReference type="SAM" id="SignalP"/>
    </source>
</evidence>
<sequence length="165" mass="18833">MKKIILFSFLLLPLLSYSKDGVVGFLEGHWECTAKTEIGEGSIMEYRTNDHYSVEQSTARSKVTYKIYDESQPNVASVIYIETSARFEINGDVVKSFAYKKLLTRLEKDELGIFTPESVASFVNHNPDSVYYGKIMKIDDNHFKTYDLSNEALVVPCTRINPLQQ</sequence>
<feature type="chain" id="PRO_5035783638" evidence="1">
    <location>
        <begin position="19"/>
        <end position="165"/>
    </location>
</feature>
<keyword evidence="1" id="KW-0732">Signal</keyword>
<dbReference type="RefSeq" id="WP_010384737.1">
    <property type="nucleotide sequence ID" value="NZ_AHCD03000035.1"/>
</dbReference>
<dbReference type="Proteomes" id="UP000016480">
    <property type="component" value="Unassembled WGS sequence"/>
</dbReference>
<evidence type="ECO:0000313" key="3">
    <source>
        <dbReference type="Proteomes" id="UP000016480"/>
    </source>
</evidence>
<organism evidence="2 3">
    <name type="scientific">Pseudoalteromonas rubra</name>
    <dbReference type="NCBI Taxonomy" id="43658"/>
    <lineage>
        <taxon>Bacteria</taxon>
        <taxon>Pseudomonadati</taxon>
        <taxon>Pseudomonadota</taxon>
        <taxon>Gammaproteobacteria</taxon>
        <taxon>Alteromonadales</taxon>
        <taxon>Pseudoalteromonadaceae</taxon>
        <taxon>Pseudoalteromonas</taxon>
    </lineage>
</organism>
<dbReference type="EMBL" id="AHCD03000035">
    <property type="protein sequence ID" value="KAF7785844.1"/>
    <property type="molecule type" value="Genomic_DNA"/>
</dbReference>
<dbReference type="AlphaFoldDB" id="A0A8T0C547"/>
<feature type="signal peptide" evidence="1">
    <location>
        <begin position="1"/>
        <end position="18"/>
    </location>
</feature>
<evidence type="ECO:0000313" key="2">
    <source>
        <dbReference type="EMBL" id="KAF7785844.1"/>
    </source>
</evidence>
<comment type="caution">
    <text evidence="2">The sequence shown here is derived from an EMBL/GenBank/DDBJ whole genome shotgun (WGS) entry which is preliminary data.</text>
</comment>
<protein>
    <submittedName>
        <fullName evidence="2">Uncharacterized protein</fullName>
    </submittedName>
</protein>
<dbReference type="GeneID" id="61358050"/>
<reference evidence="2 3" key="1">
    <citation type="journal article" date="2012" name="J. Bacteriol.">
        <title>Genome sequence of the cycloprodigiosin-producing bacterial strain Pseudoalteromonas rubra ATCC 29570(T).</title>
        <authorList>
            <person name="Xie B.B."/>
            <person name="Shu Y.L."/>
            <person name="Qin Q.L."/>
            <person name="Rong J.C."/>
            <person name="Zhang X.Y."/>
            <person name="Chen X.L."/>
            <person name="Zhou B.C."/>
            <person name="Zhang Y.Z."/>
        </authorList>
    </citation>
    <scope>NUCLEOTIDE SEQUENCE [LARGE SCALE GENOMIC DNA]</scope>
    <source>
        <strain evidence="2 3">DSM 6842</strain>
    </source>
</reference>
<name>A0A8T0C547_9GAMM</name>
<accession>A0A8T0C547</accession>